<dbReference type="Pfam" id="PF00076">
    <property type="entry name" value="RRM_1"/>
    <property type="match status" value="2"/>
</dbReference>
<organism evidence="5">
    <name type="scientific">Cladocopium goreaui</name>
    <dbReference type="NCBI Taxonomy" id="2562237"/>
    <lineage>
        <taxon>Eukaryota</taxon>
        <taxon>Sar</taxon>
        <taxon>Alveolata</taxon>
        <taxon>Dinophyceae</taxon>
        <taxon>Suessiales</taxon>
        <taxon>Symbiodiniaceae</taxon>
        <taxon>Cladocopium</taxon>
    </lineage>
</organism>
<gene>
    <name evidence="5" type="ORF">C1SCF055_LOCUS29296</name>
</gene>
<dbReference type="PROSITE" id="PS50102">
    <property type="entry name" value="RRM"/>
    <property type="match status" value="2"/>
</dbReference>
<dbReference type="OrthoDB" id="4726at2759"/>
<dbReference type="InterPro" id="IPR050374">
    <property type="entry name" value="RRT5_SRSF_SR"/>
</dbReference>
<dbReference type="EMBL" id="CAMXCT020003268">
    <property type="protein sequence ID" value="CAL1156800.1"/>
    <property type="molecule type" value="Genomic_DNA"/>
</dbReference>
<dbReference type="GO" id="GO:0005634">
    <property type="term" value="C:nucleus"/>
    <property type="evidence" value="ECO:0007669"/>
    <property type="project" value="TreeGrafter"/>
</dbReference>
<dbReference type="InterPro" id="IPR000504">
    <property type="entry name" value="RRM_dom"/>
</dbReference>
<dbReference type="GO" id="GO:0003729">
    <property type="term" value="F:mRNA binding"/>
    <property type="evidence" value="ECO:0007669"/>
    <property type="project" value="TreeGrafter"/>
</dbReference>
<dbReference type="SUPFAM" id="SSF54928">
    <property type="entry name" value="RNA-binding domain, RBD"/>
    <property type="match status" value="1"/>
</dbReference>
<dbReference type="InterPro" id="IPR035979">
    <property type="entry name" value="RBD_domain_sf"/>
</dbReference>
<dbReference type="PANTHER" id="PTHR23003:SF3">
    <property type="entry name" value="FI21236P1-RELATED"/>
    <property type="match status" value="1"/>
</dbReference>
<reference evidence="5" key="1">
    <citation type="submission" date="2022-10" db="EMBL/GenBank/DDBJ databases">
        <authorList>
            <person name="Chen Y."/>
            <person name="Dougan E. K."/>
            <person name="Chan C."/>
            <person name="Rhodes N."/>
            <person name="Thang M."/>
        </authorList>
    </citation>
    <scope>NUCLEOTIDE SEQUENCE</scope>
</reference>
<comment type="caution">
    <text evidence="5">The sequence shown here is derived from an EMBL/GenBank/DDBJ whole genome shotgun (WGS) entry which is preliminary data.</text>
</comment>
<dbReference type="InterPro" id="IPR012677">
    <property type="entry name" value="Nucleotide-bd_a/b_plait_sf"/>
</dbReference>
<accession>A0A9P1D530</accession>
<feature type="domain" description="RRM" evidence="4">
    <location>
        <begin position="36"/>
        <end position="108"/>
    </location>
</feature>
<feature type="domain" description="RRM" evidence="4">
    <location>
        <begin position="169"/>
        <end position="231"/>
    </location>
</feature>
<dbReference type="AlphaFoldDB" id="A0A9P1D530"/>
<dbReference type="PANTHER" id="PTHR23003">
    <property type="entry name" value="RNA RECOGNITION MOTIF RRM DOMAIN CONTAINING PROTEIN"/>
    <property type="match status" value="1"/>
</dbReference>
<keyword evidence="1 2" id="KW-0694">RNA-binding</keyword>
<reference evidence="6" key="2">
    <citation type="submission" date="2024-04" db="EMBL/GenBank/DDBJ databases">
        <authorList>
            <person name="Chen Y."/>
            <person name="Shah S."/>
            <person name="Dougan E. K."/>
            <person name="Thang M."/>
            <person name="Chan C."/>
        </authorList>
    </citation>
    <scope>NUCLEOTIDE SEQUENCE [LARGE SCALE GENOMIC DNA]</scope>
</reference>
<evidence type="ECO:0000313" key="7">
    <source>
        <dbReference type="EMBL" id="CAL4790737.1"/>
    </source>
</evidence>
<feature type="region of interest" description="Disordered" evidence="3">
    <location>
        <begin position="1"/>
        <end position="20"/>
    </location>
</feature>
<proteinExistence type="predicted"/>
<evidence type="ECO:0000256" key="2">
    <source>
        <dbReference type="PROSITE-ProRule" id="PRU00176"/>
    </source>
</evidence>
<dbReference type="SMART" id="SM00360">
    <property type="entry name" value="RRM"/>
    <property type="match status" value="2"/>
</dbReference>
<dbReference type="GO" id="GO:1990904">
    <property type="term" value="C:ribonucleoprotein complex"/>
    <property type="evidence" value="ECO:0007669"/>
    <property type="project" value="TreeGrafter"/>
</dbReference>
<evidence type="ECO:0000259" key="4">
    <source>
        <dbReference type="PROSITE" id="PS50102"/>
    </source>
</evidence>
<keyword evidence="8" id="KW-1185">Reference proteome</keyword>
<protein>
    <submittedName>
        <fullName evidence="7">Polyadenylate-binding protein 4-like (PABP-4-like) (Poly(A)-binding protein 4-like)</fullName>
    </submittedName>
</protein>
<dbReference type="Proteomes" id="UP001152797">
    <property type="component" value="Unassembled WGS sequence"/>
</dbReference>
<sequence>MSWTPKGKGKSGKGSWKGMDSAKEDMAKLKAIDPSQKVWIGGLPPEIDWKQLQQMFNQVGRSIYAAAFPRSNTGCVAFKTPEEVNAAVTTLNGSWIGDNQIEVDYFTKPAGRPKGKGKGKDKGSVAPVWKPVFEKVKLWGFNGKGNGKGKGKGKGKDEIRKLKAIDNTMKVWIGNLDGSVTWKMLQDHFQSNVGSVTWATVFPKGTGCVCFKTPEDAQLALALNESKLGQGALDPGEDAAKWRCRGVRAVRRLRSEDAGAFEALLEYILDYEGVLESHVEGQKPNEAPKQFLVFENLGVRDVPGSTFRRR</sequence>
<evidence type="ECO:0000256" key="1">
    <source>
        <dbReference type="ARBA" id="ARBA00022884"/>
    </source>
</evidence>
<evidence type="ECO:0000313" key="6">
    <source>
        <dbReference type="EMBL" id="CAL1156800.1"/>
    </source>
</evidence>
<dbReference type="EMBL" id="CAMXCT030003268">
    <property type="protein sequence ID" value="CAL4790737.1"/>
    <property type="molecule type" value="Genomic_DNA"/>
</dbReference>
<evidence type="ECO:0000256" key="3">
    <source>
        <dbReference type="SAM" id="MobiDB-lite"/>
    </source>
</evidence>
<evidence type="ECO:0000313" key="8">
    <source>
        <dbReference type="Proteomes" id="UP001152797"/>
    </source>
</evidence>
<dbReference type="EMBL" id="CAMXCT010003268">
    <property type="protein sequence ID" value="CAI4003425.1"/>
    <property type="molecule type" value="Genomic_DNA"/>
</dbReference>
<dbReference type="GO" id="GO:0005737">
    <property type="term" value="C:cytoplasm"/>
    <property type="evidence" value="ECO:0007669"/>
    <property type="project" value="TreeGrafter"/>
</dbReference>
<name>A0A9P1D530_9DINO</name>
<dbReference type="Gene3D" id="3.30.70.330">
    <property type="match status" value="2"/>
</dbReference>
<dbReference type="CDD" id="cd00590">
    <property type="entry name" value="RRM_SF"/>
    <property type="match status" value="2"/>
</dbReference>
<evidence type="ECO:0000313" key="5">
    <source>
        <dbReference type="EMBL" id="CAI4003425.1"/>
    </source>
</evidence>